<dbReference type="AlphaFoldDB" id="A0A6V7UT15"/>
<dbReference type="Proteomes" id="UP000580250">
    <property type="component" value="Unassembled WGS sequence"/>
</dbReference>
<gene>
    <name evidence="1" type="ORF">MENT_LOCUS17051</name>
</gene>
<protein>
    <submittedName>
        <fullName evidence="1">Uncharacterized protein</fullName>
    </submittedName>
</protein>
<proteinExistence type="predicted"/>
<reference evidence="1 2" key="1">
    <citation type="submission" date="2020-08" db="EMBL/GenBank/DDBJ databases">
        <authorList>
            <person name="Koutsovoulos G."/>
            <person name="Danchin GJ E."/>
        </authorList>
    </citation>
    <scope>NUCLEOTIDE SEQUENCE [LARGE SCALE GENOMIC DNA]</scope>
</reference>
<dbReference type="EMBL" id="CAJEWN010000109">
    <property type="protein sequence ID" value="CAD2165249.1"/>
    <property type="molecule type" value="Genomic_DNA"/>
</dbReference>
<name>A0A6V7UT15_MELEN</name>
<evidence type="ECO:0000313" key="2">
    <source>
        <dbReference type="Proteomes" id="UP000580250"/>
    </source>
</evidence>
<comment type="caution">
    <text evidence="1">The sequence shown here is derived from an EMBL/GenBank/DDBJ whole genome shotgun (WGS) entry which is preliminary data.</text>
</comment>
<evidence type="ECO:0000313" key="1">
    <source>
        <dbReference type="EMBL" id="CAD2165249.1"/>
    </source>
</evidence>
<accession>A0A6V7UT15</accession>
<sequence>MDAANHSLSNDIKPQTSLILNTNQLDELTNQLKILSIDDLSINKIVENLKTIKTEPHVIDELQNFIQKNGLFGFVLNQMTNSCTFDSKNLNKANKSKQVLEEIIKINEHIKCNKKALVGTTGHLKQILLMEVTKLQNAKSRLISALQRLNDQRVTEIDQLVQDI</sequence>
<organism evidence="1 2">
    <name type="scientific">Meloidogyne enterolobii</name>
    <name type="common">Root-knot nematode worm</name>
    <name type="synonym">Meloidogyne mayaguensis</name>
    <dbReference type="NCBI Taxonomy" id="390850"/>
    <lineage>
        <taxon>Eukaryota</taxon>
        <taxon>Metazoa</taxon>
        <taxon>Ecdysozoa</taxon>
        <taxon>Nematoda</taxon>
        <taxon>Chromadorea</taxon>
        <taxon>Rhabditida</taxon>
        <taxon>Tylenchina</taxon>
        <taxon>Tylenchomorpha</taxon>
        <taxon>Tylenchoidea</taxon>
        <taxon>Meloidogynidae</taxon>
        <taxon>Meloidogyninae</taxon>
        <taxon>Meloidogyne</taxon>
    </lineage>
</organism>